<keyword evidence="4" id="KW-1185">Reference proteome</keyword>
<dbReference type="Gene3D" id="3.30.70.330">
    <property type="match status" value="1"/>
</dbReference>
<feature type="domain" description="RRM" evidence="2">
    <location>
        <begin position="63"/>
        <end position="101"/>
    </location>
</feature>
<sequence>MEIMTENSFMKEEAIGSVNGHFEDDSNKDSDIIHTNMNQFEQNDRICNEDNIREPDMDSMKMFVGQIPRDWTETECQKLLEQFGDIHSINLLRDKRTAKSKEQRHWKKLVIESKDLLPFVAIVLGDLEID</sequence>
<keyword evidence="1" id="KW-0694">RNA-binding</keyword>
<evidence type="ECO:0000259" key="2">
    <source>
        <dbReference type="Pfam" id="PF00076"/>
    </source>
</evidence>
<dbReference type="InterPro" id="IPR000504">
    <property type="entry name" value="RRM_dom"/>
</dbReference>
<organism evidence="3">
    <name type="scientific">Oppiella nova</name>
    <dbReference type="NCBI Taxonomy" id="334625"/>
    <lineage>
        <taxon>Eukaryota</taxon>
        <taxon>Metazoa</taxon>
        <taxon>Ecdysozoa</taxon>
        <taxon>Arthropoda</taxon>
        <taxon>Chelicerata</taxon>
        <taxon>Arachnida</taxon>
        <taxon>Acari</taxon>
        <taxon>Acariformes</taxon>
        <taxon>Sarcoptiformes</taxon>
        <taxon>Oribatida</taxon>
        <taxon>Brachypylina</taxon>
        <taxon>Oppioidea</taxon>
        <taxon>Oppiidae</taxon>
        <taxon>Oppiella</taxon>
    </lineage>
</organism>
<dbReference type="EMBL" id="CAJPVJ010000979">
    <property type="protein sequence ID" value="CAG2163807.1"/>
    <property type="molecule type" value="Genomic_DNA"/>
</dbReference>
<gene>
    <name evidence="3" type="ORF">ONB1V03_LOCUS3371</name>
</gene>
<reference evidence="3" key="1">
    <citation type="submission" date="2020-11" db="EMBL/GenBank/DDBJ databases">
        <authorList>
            <person name="Tran Van P."/>
        </authorList>
    </citation>
    <scope>NUCLEOTIDE SEQUENCE</scope>
</reference>
<dbReference type="OrthoDB" id="267048at2759"/>
<evidence type="ECO:0000313" key="4">
    <source>
        <dbReference type="Proteomes" id="UP000728032"/>
    </source>
</evidence>
<name>A0A7R9LIA9_9ACAR</name>
<dbReference type="InterPro" id="IPR012677">
    <property type="entry name" value="Nucleotide-bd_a/b_plait_sf"/>
</dbReference>
<dbReference type="AlphaFoldDB" id="A0A7R9LIA9"/>
<protein>
    <recommendedName>
        <fullName evidence="2">RRM domain-containing protein</fullName>
    </recommendedName>
</protein>
<dbReference type="Pfam" id="PF00076">
    <property type="entry name" value="RRM_1"/>
    <property type="match status" value="1"/>
</dbReference>
<dbReference type="SUPFAM" id="SSF54928">
    <property type="entry name" value="RNA-binding domain, RBD"/>
    <property type="match status" value="1"/>
</dbReference>
<dbReference type="Proteomes" id="UP000728032">
    <property type="component" value="Unassembled WGS sequence"/>
</dbReference>
<dbReference type="InterPro" id="IPR035979">
    <property type="entry name" value="RBD_domain_sf"/>
</dbReference>
<accession>A0A7R9LIA9</accession>
<evidence type="ECO:0000313" key="3">
    <source>
        <dbReference type="EMBL" id="CAD7642009.1"/>
    </source>
</evidence>
<dbReference type="EMBL" id="OC915804">
    <property type="protein sequence ID" value="CAD7642009.1"/>
    <property type="molecule type" value="Genomic_DNA"/>
</dbReference>
<evidence type="ECO:0000256" key="1">
    <source>
        <dbReference type="ARBA" id="ARBA00022884"/>
    </source>
</evidence>
<proteinExistence type="predicted"/>
<dbReference type="GO" id="GO:0003723">
    <property type="term" value="F:RNA binding"/>
    <property type="evidence" value="ECO:0007669"/>
    <property type="project" value="UniProtKB-KW"/>
</dbReference>